<feature type="region of interest" description="Disordered" evidence="1">
    <location>
        <begin position="50"/>
        <end position="153"/>
    </location>
</feature>
<name>W4JTC3_HETIT</name>
<proteinExistence type="predicted"/>
<dbReference type="EMBL" id="KI925464">
    <property type="protein sequence ID" value="ETW76350.1"/>
    <property type="molecule type" value="Genomic_DNA"/>
</dbReference>
<feature type="non-terminal residue" evidence="2">
    <location>
        <position position="261"/>
    </location>
</feature>
<organism evidence="2 3">
    <name type="scientific">Heterobasidion irregulare (strain TC 32-1)</name>
    <dbReference type="NCBI Taxonomy" id="747525"/>
    <lineage>
        <taxon>Eukaryota</taxon>
        <taxon>Fungi</taxon>
        <taxon>Dikarya</taxon>
        <taxon>Basidiomycota</taxon>
        <taxon>Agaricomycotina</taxon>
        <taxon>Agaricomycetes</taxon>
        <taxon>Russulales</taxon>
        <taxon>Bondarzewiaceae</taxon>
        <taxon>Heterobasidion</taxon>
        <taxon>Heterobasidion annosum species complex</taxon>
    </lineage>
</organism>
<dbReference type="InParanoid" id="W4JTC3"/>
<evidence type="ECO:0000256" key="1">
    <source>
        <dbReference type="SAM" id="MobiDB-lite"/>
    </source>
</evidence>
<protein>
    <submittedName>
        <fullName evidence="2">Uncharacterized protein</fullName>
    </submittedName>
</protein>
<sequence>MASSAAVSQPARASPSPSASSSGSSSSSVRLACIANVASAKQTLPTCTHLKTKTRTIPTPSTSPTGSIPAPVAVGEEGGSRARSTRRPSIRRRRSKGRTEGTGTDTTRTRASPPLLGPRRTTPATTQGERLARRDRRRSTTRRRLACRGSRRTARRAREEALETVHGLVCDSSPLHSTFCIRVFVLNWWAPRELCLERDGLPVAPGTVLGTAGHPIILSYQITGYNWSATAMSAPAAGQQSTVTTPFNRHLFTRTFGLSVR</sequence>
<feature type="compositionally biased region" description="Low complexity" evidence="1">
    <location>
        <begin position="101"/>
        <end position="110"/>
    </location>
</feature>
<feature type="region of interest" description="Disordered" evidence="1">
    <location>
        <begin position="1"/>
        <end position="29"/>
    </location>
</feature>
<accession>W4JTC3</accession>
<feature type="compositionally biased region" description="Low complexity" evidence="1">
    <location>
        <begin position="55"/>
        <end position="71"/>
    </location>
</feature>
<dbReference type="KEGG" id="hir:HETIRDRAFT_441949"/>
<dbReference type="Proteomes" id="UP000030671">
    <property type="component" value="Unassembled WGS sequence"/>
</dbReference>
<dbReference type="HOGENOM" id="CLU_1067719_0_0_1"/>
<gene>
    <name evidence="2" type="ORF">HETIRDRAFT_441949</name>
</gene>
<dbReference type="GeneID" id="20675401"/>
<reference evidence="2 3" key="1">
    <citation type="journal article" date="2012" name="New Phytol.">
        <title>Insight into trade-off between wood decay and parasitism from the genome of a fungal forest pathogen.</title>
        <authorList>
            <person name="Olson A."/>
            <person name="Aerts A."/>
            <person name="Asiegbu F."/>
            <person name="Belbahri L."/>
            <person name="Bouzid O."/>
            <person name="Broberg A."/>
            <person name="Canback B."/>
            <person name="Coutinho P.M."/>
            <person name="Cullen D."/>
            <person name="Dalman K."/>
            <person name="Deflorio G."/>
            <person name="van Diepen L.T."/>
            <person name="Dunand C."/>
            <person name="Duplessis S."/>
            <person name="Durling M."/>
            <person name="Gonthier P."/>
            <person name="Grimwood J."/>
            <person name="Fossdal C.G."/>
            <person name="Hansson D."/>
            <person name="Henrissat B."/>
            <person name="Hietala A."/>
            <person name="Himmelstrand K."/>
            <person name="Hoffmeister D."/>
            <person name="Hogberg N."/>
            <person name="James T.Y."/>
            <person name="Karlsson M."/>
            <person name="Kohler A."/>
            <person name="Kues U."/>
            <person name="Lee Y.H."/>
            <person name="Lin Y.C."/>
            <person name="Lind M."/>
            <person name="Lindquist E."/>
            <person name="Lombard V."/>
            <person name="Lucas S."/>
            <person name="Lunden K."/>
            <person name="Morin E."/>
            <person name="Murat C."/>
            <person name="Park J."/>
            <person name="Raffaello T."/>
            <person name="Rouze P."/>
            <person name="Salamov A."/>
            <person name="Schmutz J."/>
            <person name="Solheim H."/>
            <person name="Stahlberg J."/>
            <person name="Velez H."/>
            <person name="de Vries R.P."/>
            <person name="Wiebenga A."/>
            <person name="Woodward S."/>
            <person name="Yakovlev I."/>
            <person name="Garbelotto M."/>
            <person name="Martin F."/>
            <person name="Grigoriev I.V."/>
            <person name="Stenlid J."/>
        </authorList>
    </citation>
    <scope>NUCLEOTIDE SEQUENCE [LARGE SCALE GENOMIC DNA]</scope>
    <source>
        <strain evidence="2 3">TC 32-1</strain>
    </source>
</reference>
<feature type="compositionally biased region" description="Low complexity" evidence="1">
    <location>
        <begin position="1"/>
        <end position="28"/>
    </location>
</feature>
<evidence type="ECO:0000313" key="2">
    <source>
        <dbReference type="EMBL" id="ETW76350.1"/>
    </source>
</evidence>
<dbReference type="AlphaFoldDB" id="W4JTC3"/>
<keyword evidence="3" id="KW-1185">Reference proteome</keyword>
<feature type="compositionally biased region" description="Basic residues" evidence="1">
    <location>
        <begin position="133"/>
        <end position="153"/>
    </location>
</feature>
<evidence type="ECO:0000313" key="3">
    <source>
        <dbReference type="Proteomes" id="UP000030671"/>
    </source>
</evidence>
<dbReference type="RefSeq" id="XP_009551270.1">
    <property type="nucleotide sequence ID" value="XM_009552975.1"/>
</dbReference>
<feature type="compositionally biased region" description="Basic residues" evidence="1">
    <location>
        <begin position="83"/>
        <end position="96"/>
    </location>
</feature>